<dbReference type="PANTHER" id="PTHR43433:SF5">
    <property type="entry name" value="AB HYDROLASE-1 DOMAIN-CONTAINING PROTEIN"/>
    <property type="match status" value="1"/>
</dbReference>
<dbReference type="InterPro" id="IPR000073">
    <property type="entry name" value="AB_hydrolase_1"/>
</dbReference>
<evidence type="ECO:0000259" key="1">
    <source>
        <dbReference type="Pfam" id="PF00561"/>
    </source>
</evidence>
<gene>
    <name evidence="2" type="ORF">ACIBG2_45940</name>
</gene>
<dbReference type="Proteomes" id="UP001612741">
    <property type="component" value="Unassembled WGS sequence"/>
</dbReference>
<evidence type="ECO:0000313" key="2">
    <source>
        <dbReference type="EMBL" id="MFI6504795.1"/>
    </source>
</evidence>
<protein>
    <submittedName>
        <fullName evidence="2">Alpha/beta hydrolase</fullName>
    </submittedName>
</protein>
<feature type="domain" description="AB hydrolase-1" evidence="1">
    <location>
        <begin position="27"/>
        <end position="270"/>
    </location>
</feature>
<dbReference type="SUPFAM" id="SSF53474">
    <property type="entry name" value="alpha/beta-Hydrolases"/>
    <property type="match status" value="1"/>
</dbReference>
<organism evidence="2 3">
    <name type="scientific">Nonomuraea typhae</name>
    <dbReference type="NCBI Taxonomy" id="2603600"/>
    <lineage>
        <taxon>Bacteria</taxon>
        <taxon>Bacillati</taxon>
        <taxon>Actinomycetota</taxon>
        <taxon>Actinomycetes</taxon>
        <taxon>Streptosporangiales</taxon>
        <taxon>Streptosporangiaceae</taxon>
        <taxon>Nonomuraea</taxon>
    </lineage>
</organism>
<accession>A0ABW7Z9F3</accession>
<dbReference type="InterPro" id="IPR050471">
    <property type="entry name" value="AB_hydrolase"/>
</dbReference>
<name>A0ABW7Z9F3_9ACTN</name>
<evidence type="ECO:0000313" key="3">
    <source>
        <dbReference type="Proteomes" id="UP001612741"/>
    </source>
</evidence>
<dbReference type="GO" id="GO:0016787">
    <property type="term" value="F:hydrolase activity"/>
    <property type="evidence" value="ECO:0007669"/>
    <property type="project" value="UniProtKB-KW"/>
</dbReference>
<dbReference type="PANTHER" id="PTHR43433">
    <property type="entry name" value="HYDROLASE, ALPHA/BETA FOLD FAMILY PROTEIN"/>
    <property type="match status" value="1"/>
</dbReference>
<dbReference type="Gene3D" id="3.40.50.1820">
    <property type="entry name" value="alpha/beta hydrolase"/>
    <property type="match status" value="1"/>
</dbReference>
<reference evidence="2 3" key="1">
    <citation type="submission" date="2024-10" db="EMBL/GenBank/DDBJ databases">
        <title>The Natural Products Discovery Center: Release of the First 8490 Sequenced Strains for Exploring Actinobacteria Biosynthetic Diversity.</title>
        <authorList>
            <person name="Kalkreuter E."/>
            <person name="Kautsar S.A."/>
            <person name="Yang D."/>
            <person name="Bader C.D."/>
            <person name="Teijaro C.N."/>
            <person name="Fluegel L."/>
            <person name="Davis C.M."/>
            <person name="Simpson J.R."/>
            <person name="Lauterbach L."/>
            <person name="Steele A.D."/>
            <person name="Gui C."/>
            <person name="Meng S."/>
            <person name="Li G."/>
            <person name="Viehrig K."/>
            <person name="Ye F."/>
            <person name="Su P."/>
            <person name="Kiefer A.F."/>
            <person name="Nichols A."/>
            <person name="Cepeda A.J."/>
            <person name="Yan W."/>
            <person name="Fan B."/>
            <person name="Jiang Y."/>
            <person name="Adhikari A."/>
            <person name="Zheng C.-J."/>
            <person name="Schuster L."/>
            <person name="Cowan T.M."/>
            <person name="Smanski M.J."/>
            <person name="Chevrette M.G."/>
            <person name="De Carvalho L.P.S."/>
            <person name="Shen B."/>
        </authorList>
    </citation>
    <scope>NUCLEOTIDE SEQUENCE [LARGE SCALE GENOMIC DNA]</scope>
    <source>
        <strain evidence="2 3">NPDC050545</strain>
    </source>
</reference>
<sequence length="293" mass="31097">MTAQTERWIESNGVRLWCETLGDPGDPAILLVMGLGAQGTAWPYDFCEMLRAGGRYVIRYDNRDTGLSERVDYAARPYTLTDLAADAAGLLDGLGVEAAHVVGASMGGMIAQEIALEHPGRVRTLTAVMSTAAALDPETSAFQGSERDPRLLAWDARQAAAPPVTGDEHIQARVDLARIVTGSLSPFDEPATRRLIAQELARAGDLTHTMRNHVLAVTASRDRSGLVGSIKAPTLVIHGTEDPMAPFEQGRALAAAIPGSVFVPIEGMGHTLPAPALPRIAGAILEHTGRADR</sequence>
<dbReference type="EMBL" id="JBITGY010000016">
    <property type="protein sequence ID" value="MFI6504795.1"/>
    <property type="molecule type" value="Genomic_DNA"/>
</dbReference>
<dbReference type="InterPro" id="IPR029058">
    <property type="entry name" value="AB_hydrolase_fold"/>
</dbReference>
<proteinExistence type="predicted"/>
<comment type="caution">
    <text evidence="2">The sequence shown here is derived from an EMBL/GenBank/DDBJ whole genome shotgun (WGS) entry which is preliminary data.</text>
</comment>
<dbReference type="RefSeq" id="WP_397090692.1">
    <property type="nucleotide sequence ID" value="NZ_JBITGY010000016.1"/>
</dbReference>
<keyword evidence="3" id="KW-1185">Reference proteome</keyword>
<keyword evidence="2" id="KW-0378">Hydrolase</keyword>
<dbReference type="Pfam" id="PF00561">
    <property type="entry name" value="Abhydrolase_1"/>
    <property type="match status" value="1"/>
</dbReference>